<evidence type="ECO:0000313" key="2">
    <source>
        <dbReference type="EMBL" id="SFU49361.1"/>
    </source>
</evidence>
<dbReference type="RefSeq" id="WP_074927555.1">
    <property type="nucleotide sequence ID" value="NZ_FPBL01000003.1"/>
</dbReference>
<dbReference type="AlphaFoldDB" id="A0A1I7GLZ1"/>
<proteinExistence type="predicted"/>
<evidence type="ECO:0000259" key="1">
    <source>
        <dbReference type="Pfam" id="PF14090"/>
    </source>
</evidence>
<sequence>MTTNKIQRQLILEVLRAGPASTLDLRSKGVMHPAGRLMELRNKGCLIDTHWSWQFDSAGIRHRQGRYVLLSEAL</sequence>
<gene>
    <name evidence="2" type="ORF">SAMN05216339_10342</name>
</gene>
<evidence type="ECO:0000313" key="3">
    <source>
        <dbReference type="Proteomes" id="UP000183926"/>
    </source>
</evidence>
<protein>
    <submittedName>
        <fullName evidence="2">Helix-turn-helix domain-containing protein</fullName>
    </submittedName>
</protein>
<dbReference type="Proteomes" id="UP000183926">
    <property type="component" value="Unassembled WGS sequence"/>
</dbReference>
<feature type="domain" description="Winged helix-turn-helix" evidence="1">
    <location>
        <begin position="7"/>
        <end position="71"/>
    </location>
</feature>
<dbReference type="EMBL" id="FPBL01000003">
    <property type="protein sequence ID" value="SFU49361.1"/>
    <property type="molecule type" value="Genomic_DNA"/>
</dbReference>
<organism evidence="2 3">
    <name type="scientific">Nitrosomonas eutropha</name>
    <dbReference type="NCBI Taxonomy" id="916"/>
    <lineage>
        <taxon>Bacteria</taxon>
        <taxon>Pseudomonadati</taxon>
        <taxon>Pseudomonadota</taxon>
        <taxon>Betaproteobacteria</taxon>
        <taxon>Nitrosomonadales</taxon>
        <taxon>Nitrosomonadaceae</taxon>
        <taxon>Nitrosomonas</taxon>
    </lineage>
</organism>
<dbReference type="InterPro" id="IPR055245">
    <property type="entry name" value="HTH_proteobacteria"/>
</dbReference>
<name>A0A1I7GLZ1_9PROT</name>
<reference evidence="2 3" key="1">
    <citation type="submission" date="2016-10" db="EMBL/GenBank/DDBJ databases">
        <authorList>
            <person name="de Groot N.N."/>
        </authorList>
    </citation>
    <scope>NUCLEOTIDE SEQUENCE [LARGE SCALE GENOMIC DNA]</scope>
    <source>
        <strain evidence="2 3">Nm24</strain>
    </source>
</reference>
<dbReference type="Pfam" id="PF14090">
    <property type="entry name" value="HTH_39"/>
    <property type="match status" value="1"/>
</dbReference>
<accession>A0A1I7GLZ1</accession>
<dbReference type="OrthoDB" id="5460933at2"/>